<feature type="non-terminal residue" evidence="14">
    <location>
        <position position="1"/>
    </location>
</feature>
<dbReference type="EMBL" id="CAJOBC010137250">
    <property type="protein sequence ID" value="CAF4633188.1"/>
    <property type="molecule type" value="Genomic_DNA"/>
</dbReference>
<evidence type="ECO:0000256" key="3">
    <source>
        <dbReference type="ARBA" id="ARBA00022448"/>
    </source>
</evidence>
<dbReference type="OrthoDB" id="287041at2759"/>
<dbReference type="PANTHER" id="PTHR12210">
    <property type="entry name" value="DULLARD PROTEIN PHOSPHATASE"/>
    <property type="match status" value="1"/>
</dbReference>
<organism evidence="14 15">
    <name type="scientific">Didymodactylos carnosus</name>
    <dbReference type="NCBI Taxonomy" id="1234261"/>
    <lineage>
        <taxon>Eukaryota</taxon>
        <taxon>Metazoa</taxon>
        <taxon>Spiralia</taxon>
        <taxon>Gnathifera</taxon>
        <taxon>Rotifera</taxon>
        <taxon>Eurotatoria</taxon>
        <taxon>Bdelloidea</taxon>
        <taxon>Philodinida</taxon>
        <taxon>Philodinidae</taxon>
        <taxon>Didymodactylos</taxon>
    </lineage>
</organism>
<evidence type="ECO:0000256" key="4">
    <source>
        <dbReference type="ARBA" id="ARBA00022692"/>
    </source>
</evidence>
<dbReference type="Gene3D" id="3.40.50.1000">
    <property type="entry name" value="HAD superfamily/HAD-like"/>
    <property type="match status" value="1"/>
</dbReference>
<evidence type="ECO:0000256" key="10">
    <source>
        <dbReference type="ARBA" id="ARBA00023128"/>
    </source>
</evidence>
<evidence type="ECO:0000256" key="1">
    <source>
        <dbReference type="ARBA" id="ARBA00004434"/>
    </source>
</evidence>
<protein>
    <recommendedName>
        <fullName evidence="12">Mitochondrial import inner membrane translocase subunit TIM50</fullName>
    </recommendedName>
</protein>
<proteinExistence type="inferred from homology"/>
<dbReference type="InterPro" id="IPR004274">
    <property type="entry name" value="FCP1_dom"/>
</dbReference>
<accession>A0A8S2ZU38</accession>
<keyword evidence="3 12" id="KW-0813">Transport</keyword>
<feature type="non-terminal residue" evidence="14">
    <location>
        <position position="148"/>
    </location>
</feature>
<comment type="subunit">
    <text evidence="12">Component of the TIM23 complex.</text>
</comment>
<reference evidence="14" key="1">
    <citation type="submission" date="2021-02" db="EMBL/GenBank/DDBJ databases">
        <authorList>
            <person name="Nowell W R."/>
        </authorList>
    </citation>
    <scope>NUCLEOTIDE SEQUENCE</scope>
</reference>
<dbReference type="Proteomes" id="UP000681722">
    <property type="component" value="Unassembled WGS sequence"/>
</dbReference>
<feature type="domain" description="FCP1 homology" evidence="13">
    <location>
        <begin position="17"/>
        <end position="148"/>
    </location>
</feature>
<dbReference type="GO" id="GO:0015031">
    <property type="term" value="P:protein transport"/>
    <property type="evidence" value="ECO:0007669"/>
    <property type="project" value="UniProtKB-KW"/>
</dbReference>
<dbReference type="PROSITE" id="PS50969">
    <property type="entry name" value="FCP1"/>
    <property type="match status" value="1"/>
</dbReference>
<evidence type="ECO:0000256" key="8">
    <source>
        <dbReference type="ARBA" id="ARBA00022989"/>
    </source>
</evidence>
<keyword evidence="7 12" id="KW-0809">Transit peptide</keyword>
<evidence type="ECO:0000313" key="15">
    <source>
        <dbReference type="Proteomes" id="UP000681722"/>
    </source>
</evidence>
<evidence type="ECO:0000259" key="13">
    <source>
        <dbReference type="PROSITE" id="PS50969"/>
    </source>
</evidence>
<evidence type="ECO:0000256" key="12">
    <source>
        <dbReference type="RuleBase" id="RU365079"/>
    </source>
</evidence>
<dbReference type="AlphaFoldDB" id="A0A8S2ZU38"/>
<comment type="function">
    <text evidence="12">Essential component of the TIM23 complex, a complex that mediates the translocation of transit peptide-containing proteins across the mitochondrial inner membrane.</text>
</comment>
<evidence type="ECO:0000256" key="2">
    <source>
        <dbReference type="ARBA" id="ARBA00006344"/>
    </source>
</evidence>
<evidence type="ECO:0000256" key="6">
    <source>
        <dbReference type="ARBA" id="ARBA00022927"/>
    </source>
</evidence>
<dbReference type="SUPFAM" id="SSF56784">
    <property type="entry name" value="HAD-like"/>
    <property type="match status" value="1"/>
</dbReference>
<dbReference type="SMART" id="SM00577">
    <property type="entry name" value="CPDc"/>
    <property type="match status" value="1"/>
</dbReference>
<comment type="subcellular location">
    <subcellularLocation>
        <location evidence="1 12">Mitochondrion inner membrane</location>
        <topology evidence="1 12">Single-pass membrane protein</topology>
    </subcellularLocation>
</comment>
<dbReference type="FunFam" id="3.40.50.1000:FF:000019">
    <property type="entry name" value="Mitochondrial import inner membrane translocase subunit TIM50"/>
    <property type="match status" value="1"/>
</dbReference>
<dbReference type="InterPro" id="IPR050365">
    <property type="entry name" value="TIM50"/>
</dbReference>
<comment type="similarity">
    <text evidence="2 12">Belongs to the TIM50 family.</text>
</comment>
<evidence type="ECO:0000256" key="7">
    <source>
        <dbReference type="ARBA" id="ARBA00022946"/>
    </source>
</evidence>
<gene>
    <name evidence="14" type="ORF">SRO942_LOCUS49914</name>
</gene>
<dbReference type="InterPro" id="IPR023214">
    <property type="entry name" value="HAD_sf"/>
</dbReference>
<evidence type="ECO:0000256" key="9">
    <source>
        <dbReference type="ARBA" id="ARBA00023010"/>
    </source>
</evidence>
<comment type="caution">
    <text evidence="14">The sequence shown here is derived from an EMBL/GenBank/DDBJ whole genome shotgun (WGS) entry which is preliminary data.</text>
</comment>
<dbReference type="Pfam" id="PF03031">
    <property type="entry name" value="NIF"/>
    <property type="match status" value="1"/>
</dbReference>
<evidence type="ECO:0000256" key="5">
    <source>
        <dbReference type="ARBA" id="ARBA00022792"/>
    </source>
</evidence>
<dbReference type="CDD" id="cd07521">
    <property type="entry name" value="HAD_FCP1-like"/>
    <property type="match status" value="1"/>
</dbReference>
<sequence length="148" mass="17560">IKEPTTDKLLPDPLPAPYQPPYTLAIEMSGILLNPEWTSETGWRYEKRPGLDYFLKEIGYPVYEVVIYTKETLWTATPVIDVMNAEHQIMYRLFRENTRFINGTYIKDLSRLNRDLKRIIFLDWDEAAYSLQPRNALHHLKRWNGNDD</sequence>
<keyword evidence="10 12" id="KW-0496">Mitochondrion</keyword>
<dbReference type="InterPro" id="IPR036412">
    <property type="entry name" value="HAD-like_sf"/>
</dbReference>
<keyword evidence="11" id="KW-0472">Membrane</keyword>
<dbReference type="GO" id="GO:0005744">
    <property type="term" value="C:TIM23 mitochondrial import inner membrane translocase complex"/>
    <property type="evidence" value="ECO:0007669"/>
    <property type="project" value="UniProtKB-UniRule"/>
</dbReference>
<keyword evidence="5" id="KW-0999">Mitochondrion inner membrane</keyword>
<keyword evidence="9 12" id="KW-0811">Translocation</keyword>
<evidence type="ECO:0000313" key="14">
    <source>
        <dbReference type="EMBL" id="CAF4633188.1"/>
    </source>
</evidence>
<keyword evidence="6 12" id="KW-0653">Protein transport</keyword>
<name>A0A8S2ZU38_9BILA</name>
<evidence type="ECO:0000256" key="11">
    <source>
        <dbReference type="ARBA" id="ARBA00023136"/>
    </source>
</evidence>
<keyword evidence="8" id="KW-1133">Transmembrane helix</keyword>
<keyword evidence="4" id="KW-0812">Transmembrane</keyword>